<dbReference type="RefSeq" id="WP_053475278.1">
    <property type="nucleotide sequence ID" value="NZ_CP041305.1"/>
</dbReference>
<reference evidence="2 3" key="1">
    <citation type="submission" date="2015-09" db="EMBL/GenBank/DDBJ databases">
        <title>Genome sequencing project for genomic taxonomy and phylogenomics of Bacillus-like bacteria.</title>
        <authorList>
            <person name="Liu B."/>
            <person name="Wang J."/>
            <person name="Zhu Y."/>
            <person name="Liu G."/>
            <person name="Chen Q."/>
            <person name="Chen Z."/>
            <person name="Lan J."/>
            <person name="Che J."/>
            <person name="Ge C."/>
            <person name="Shi H."/>
            <person name="Pan Z."/>
            <person name="Liu X."/>
        </authorList>
    </citation>
    <scope>NUCLEOTIDE SEQUENCE [LARGE SCALE GENOMIC DNA]</scope>
    <source>
        <strain evidence="2 3">FJAT-18043</strain>
    </source>
</reference>
<comment type="caution">
    <text evidence="2">The sequence shown here is derived from an EMBL/GenBank/DDBJ whole genome shotgun (WGS) entry which is preliminary data.</text>
</comment>
<accession>A0A0Q3T5E7</accession>
<dbReference type="Pfam" id="PF07098">
    <property type="entry name" value="DUF1360"/>
    <property type="match status" value="1"/>
</dbReference>
<evidence type="ECO:0000313" key="2">
    <source>
        <dbReference type="EMBL" id="KQL18701.1"/>
    </source>
</evidence>
<keyword evidence="1" id="KW-0812">Transmembrane</keyword>
<organism evidence="2 3">
    <name type="scientific">Cytobacillus solani</name>
    <dbReference type="NCBI Taxonomy" id="1637975"/>
    <lineage>
        <taxon>Bacteria</taxon>
        <taxon>Bacillati</taxon>
        <taxon>Bacillota</taxon>
        <taxon>Bacilli</taxon>
        <taxon>Bacillales</taxon>
        <taxon>Bacillaceae</taxon>
        <taxon>Cytobacillus</taxon>
    </lineage>
</organism>
<dbReference type="InterPro" id="IPR010773">
    <property type="entry name" value="Mycophage_PG1_Gp7"/>
</dbReference>
<gene>
    <name evidence="2" type="ORF">AN957_09020</name>
</gene>
<proteinExistence type="predicted"/>
<dbReference type="AlphaFoldDB" id="A0A0Q3T5E7"/>
<dbReference type="STRING" id="1637975.AN957_09020"/>
<dbReference type="EMBL" id="LJIX01000006">
    <property type="protein sequence ID" value="KQL18701.1"/>
    <property type="molecule type" value="Genomic_DNA"/>
</dbReference>
<evidence type="ECO:0000256" key="1">
    <source>
        <dbReference type="SAM" id="Phobius"/>
    </source>
</evidence>
<keyword evidence="3" id="KW-1185">Reference proteome</keyword>
<protein>
    <submittedName>
        <fullName evidence="2">Sporulation protein</fullName>
    </submittedName>
</protein>
<keyword evidence="1" id="KW-1133">Transmembrane helix</keyword>
<dbReference type="Proteomes" id="UP000050996">
    <property type="component" value="Unassembled WGS sequence"/>
</dbReference>
<keyword evidence="1" id="KW-0472">Membrane</keyword>
<evidence type="ECO:0000313" key="3">
    <source>
        <dbReference type="Proteomes" id="UP000050996"/>
    </source>
</evidence>
<feature type="transmembrane region" description="Helical" evidence="1">
    <location>
        <begin position="93"/>
        <end position="112"/>
    </location>
</feature>
<feature type="transmembrane region" description="Helical" evidence="1">
    <location>
        <begin position="6"/>
        <end position="23"/>
    </location>
</feature>
<dbReference type="PATRIC" id="fig|1637975.4.peg.1561"/>
<feature type="transmembrane region" description="Helical" evidence="1">
    <location>
        <begin position="62"/>
        <end position="87"/>
    </location>
</feature>
<name>A0A0Q3T5E7_9BACI</name>
<sequence length="118" mass="13574">MYISFMELLILALASFRLTRLLVYDKITEFIRRPFFEELEETNKDGEVEIYLVPKKGGIRGFFGNLLSCYWCTGVWSSIILCLLYLFNMPLTLPILLVLAVAGLAALIETAIQNWMEN</sequence>